<dbReference type="GO" id="GO:0005737">
    <property type="term" value="C:cytoplasm"/>
    <property type="evidence" value="ECO:0007669"/>
    <property type="project" value="UniProtKB-SubCell"/>
</dbReference>
<dbReference type="RefSeq" id="WP_350352841.1">
    <property type="nucleotide sequence ID" value="NZ_CP158357.1"/>
</dbReference>
<comment type="domain">
    <text evidence="5">Consists of three domains, a large central CORE domain and two small peripheral domains, NMPbind and LID, which undergo movements during catalysis. The LID domain closes over the site of phosphoryl transfer upon ATP binding. Assembling and dissambling the active center during each catalytic cycle provides an effective means to prevent ATP hydrolysis.</text>
</comment>
<dbReference type="EMBL" id="CP158357">
    <property type="protein sequence ID" value="XBX79933.1"/>
    <property type="molecule type" value="Genomic_DNA"/>
</dbReference>
<dbReference type="Pfam" id="PF00406">
    <property type="entry name" value="ADK"/>
    <property type="match status" value="1"/>
</dbReference>
<comment type="function">
    <text evidence="5">Catalyzes the reversible transfer of the terminal phosphate group between ATP and AMP. Plays an important role in cellular energy homeostasis and in adenine nucleotide metabolism.</text>
</comment>
<dbReference type="Gene3D" id="3.40.50.300">
    <property type="entry name" value="P-loop containing nucleotide triphosphate hydrolases"/>
    <property type="match status" value="1"/>
</dbReference>
<dbReference type="AlphaFoldDB" id="A0AAU7W1W8"/>
<comment type="pathway">
    <text evidence="5">Purine metabolism; AMP biosynthesis via salvage pathway; AMP from ADP: step 1/1.</text>
</comment>
<reference evidence="6" key="1">
    <citation type="submission" date="2024-06" db="EMBL/GenBank/DDBJ databases">
        <title>Draft genome sequence of Microbacterium sp. strain A8/3-1, isolated from Oxytropis tragacanthoides Fisch. ex DC. Root nodules in the Altai region of Russia.</title>
        <authorList>
            <person name="Sazanova A."/>
            <person name="Guro P."/>
            <person name="Kuznetsova I."/>
            <person name="Belimov A."/>
            <person name="Safronova V."/>
        </authorList>
    </citation>
    <scope>NUCLEOTIDE SEQUENCE</scope>
    <source>
        <strain evidence="6">A8/3-1</strain>
    </source>
</reference>
<evidence type="ECO:0000256" key="4">
    <source>
        <dbReference type="ARBA" id="ARBA00022777"/>
    </source>
</evidence>
<dbReference type="SUPFAM" id="SSF52540">
    <property type="entry name" value="P-loop containing nucleoside triphosphate hydrolases"/>
    <property type="match status" value="1"/>
</dbReference>
<keyword evidence="3 5" id="KW-0547">Nucleotide-binding</keyword>
<dbReference type="GO" id="GO:0044209">
    <property type="term" value="P:AMP salvage"/>
    <property type="evidence" value="ECO:0007669"/>
    <property type="project" value="UniProtKB-UniRule"/>
</dbReference>
<comment type="caution">
    <text evidence="5">Lacks conserved residue(s) required for the propagation of feature annotation.</text>
</comment>
<evidence type="ECO:0000256" key="1">
    <source>
        <dbReference type="ARBA" id="ARBA00022679"/>
    </source>
</evidence>
<accession>A0AAU7W1W8</accession>
<keyword evidence="5" id="KW-0963">Cytoplasm</keyword>
<feature type="binding site" evidence="5">
    <location>
        <position position="165"/>
    </location>
    <ligand>
        <name>AMP</name>
        <dbReference type="ChEBI" id="CHEBI:456215"/>
    </ligand>
</feature>
<feature type="binding site" evidence="5">
    <location>
        <position position="97"/>
    </location>
    <ligand>
        <name>AMP</name>
        <dbReference type="ChEBI" id="CHEBI:456215"/>
    </ligand>
</feature>
<comment type="subcellular location">
    <subcellularLocation>
        <location evidence="5">Cytoplasm</location>
    </subcellularLocation>
</comment>
<dbReference type="PANTHER" id="PTHR23359">
    <property type="entry name" value="NUCLEOTIDE KINASE"/>
    <property type="match status" value="1"/>
</dbReference>
<comment type="catalytic activity">
    <reaction evidence="5">
        <text>AMP + ATP = 2 ADP</text>
        <dbReference type="Rhea" id="RHEA:12973"/>
        <dbReference type="ChEBI" id="CHEBI:30616"/>
        <dbReference type="ChEBI" id="CHEBI:456215"/>
        <dbReference type="ChEBI" id="CHEBI:456216"/>
        <dbReference type="EC" id="2.7.4.3"/>
    </reaction>
</comment>
<feature type="region of interest" description="LID" evidence="5">
    <location>
        <begin position="131"/>
        <end position="168"/>
    </location>
</feature>
<sequence>MNETLIVTVIGAPASGKSTLADGIKTRRPSVELFGVRRHFHEQIERGTALGDRARPYVDAGGWIPDEIVVEAVAQEFDDQRLRNEVVFEGMPGNRGQAALLDDLLDARGTPLQAVFWVDTPDPVCMARAAGRIVCYSCDGGAHQAVGMADDPGRCARCGEPLTARDGDDPLYLAHRLDLFHRQYAELFGYYGDRVVRIDGLDTVERILESAMVFLET</sequence>
<gene>
    <name evidence="5" type="primary">adk</name>
    <name evidence="6" type="ORF">ABS642_07580</name>
</gene>
<organism evidence="6">
    <name type="scientific">Microbacterium sp. A8/3-1</name>
    <dbReference type="NCBI Taxonomy" id="3160749"/>
    <lineage>
        <taxon>Bacteria</taxon>
        <taxon>Bacillati</taxon>
        <taxon>Actinomycetota</taxon>
        <taxon>Actinomycetes</taxon>
        <taxon>Micrococcales</taxon>
        <taxon>Microbacteriaceae</taxon>
        <taxon>Microbacterium</taxon>
    </lineage>
</organism>
<keyword evidence="1 5" id="KW-0808">Transferase</keyword>
<dbReference type="EC" id="2.7.4.3" evidence="5"/>
<comment type="similarity">
    <text evidence="5">Belongs to the adenylate kinase family.</text>
</comment>
<protein>
    <recommendedName>
        <fullName evidence="5">Adenylate kinase</fullName>
        <shortName evidence="5">AK</shortName>
        <ecNumber evidence="5">2.7.4.3</ecNumber>
    </recommendedName>
    <alternativeName>
        <fullName evidence="5">ATP-AMP transphosphorylase</fullName>
    </alternativeName>
    <alternativeName>
        <fullName evidence="5">ATP:AMP phosphotransferase</fullName>
    </alternativeName>
    <alternativeName>
        <fullName evidence="5">Adenylate monophosphate kinase</fullName>
    </alternativeName>
</protein>
<evidence type="ECO:0000313" key="6">
    <source>
        <dbReference type="EMBL" id="XBX79933.1"/>
    </source>
</evidence>
<dbReference type="HAMAP" id="MF_00235">
    <property type="entry name" value="Adenylate_kinase_Adk"/>
    <property type="match status" value="1"/>
</dbReference>
<evidence type="ECO:0000256" key="3">
    <source>
        <dbReference type="ARBA" id="ARBA00022741"/>
    </source>
</evidence>
<feature type="binding site" evidence="5">
    <location>
        <begin position="14"/>
        <end position="19"/>
    </location>
    <ligand>
        <name>ATP</name>
        <dbReference type="ChEBI" id="CHEBI:30616"/>
    </ligand>
</feature>
<feature type="binding site" evidence="5">
    <location>
        <position position="132"/>
    </location>
    <ligand>
        <name>ATP</name>
        <dbReference type="ChEBI" id="CHEBI:30616"/>
    </ligand>
</feature>
<dbReference type="GO" id="GO:0004017">
    <property type="term" value="F:AMP kinase activity"/>
    <property type="evidence" value="ECO:0007669"/>
    <property type="project" value="UniProtKB-UniRule"/>
</dbReference>
<comment type="subunit">
    <text evidence="5">Monomer.</text>
</comment>
<evidence type="ECO:0000256" key="2">
    <source>
        <dbReference type="ARBA" id="ARBA00022727"/>
    </source>
</evidence>
<keyword evidence="4 5" id="KW-0418">Kinase</keyword>
<proteinExistence type="inferred from homology"/>
<feature type="binding site" evidence="5">
    <location>
        <position position="176"/>
    </location>
    <ligand>
        <name>AMP</name>
        <dbReference type="ChEBI" id="CHEBI:456215"/>
    </ligand>
</feature>
<feature type="binding site" evidence="5">
    <location>
        <position position="202"/>
    </location>
    <ligand>
        <name>ATP</name>
        <dbReference type="ChEBI" id="CHEBI:30616"/>
    </ligand>
</feature>
<dbReference type="InterPro" id="IPR000850">
    <property type="entry name" value="Adenylat/UMP-CMP_kin"/>
</dbReference>
<evidence type="ECO:0000256" key="5">
    <source>
        <dbReference type="HAMAP-Rule" id="MF_00235"/>
    </source>
</evidence>
<dbReference type="InterPro" id="IPR027417">
    <property type="entry name" value="P-loop_NTPase"/>
</dbReference>
<keyword evidence="5" id="KW-0067">ATP-binding</keyword>
<dbReference type="GO" id="GO:0005524">
    <property type="term" value="F:ATP binding"/>
    <property type="evidence" value="ECO:0007669"/>
    <property type="project" value="UniProtKB-UniRule"/>
</dbReference>
<keyword evidence="2 5" id="KW-0545">Nucleotide biosynthesis</keyword>
<dbReference type="CDD" id="cd01428">
    <property type="entry name" value="ADK"/>
    <property type="match status" value="1"/>
</dbReference>
<name>A0AAU7W1W8_9MICO</name>